<sequence length="59" mass="6547">MADHKLTHPMARHTPACKTARAGRPTTTVASLDSRDKNAVMAIPYESLCAREQNAHRFL</sequence>
<organism evidence="1 2">
    <name type="scientific">Paraburkholderia rhynchosiae</name>
    <dbReference type="NCBI Taxonomy" id="487049"/>
    <lineage>
        <taxon>Bacteria</taxon>
        <taxon>Pseudomonadati</taxon>
        <taxon>Pseudomonadota</taxon>
        <taxon>Betaproteobacteria</taxon>
        <taxon>Burkholderiales</taxon>
        <taxon>Burkholderiaceae</taxon>
        <taxon>Paraburkholderia</taxon>
    </lineage>
</organism>
<evidence type="ECO:0000313" key="1">
    <source>
        <dbReference type="EMBL" id="MFM0102877.1"/>
    </source>
</evidence>
<dbReference type="Proteomes" id="UP001629235">
    <property type="component" value="Unassembled WGS sequence"/>
</dbReference>
<evidence type="ECO:0000313" key="2">
    <source>
        <dbReference type="Proteomes" id="UP001629235"/>
    </source>
</evidence>
<name>A0ACC7N614_9BURK</name>
<keyword evidence="2" id="KW-1185">Reference proteome</keyword>
<dbReference type="EMBL" id="JAQQDW010000006">
    <property type="protein sequence ID" value="MFM0102877.1"/>
    <property type="molecule type" value="Genomic_DNA"/>
</dbReference>
<accession>A0ACC7N614</accession>
<gene>
    <name evidence="1" type="ORF">PQR01_05140</name>
</gene>
<proteinExistence type="predicted"/>
<reference evidence="1 2" key="1">
    <citation type="journal article" date="2024" name="Chem. Sci.">
        <title>Discovery of megapolipeptins by genome mining of a Burkholderiales bacteria collection.</title>
        <authorList>
            <person name="Paulo B.S."/>
            <person name="Recchia M.J.J."/>
            <person name="Lee S."/>
            <person name="Fergusson C.H."/>
            <person name="Romanowski S.B."/>
            <person name="Hernandez A."/>
            <person name="Krull N."/>
            <person name="Liu D.Y."/>
            <person name="Cavanagh H."/>
            <person name="Bos A."/>
            <person name="Gray C.A."/>
            <person name="Murphy B.T."/>
            <person name="Linington R.G."/>
            <person name="Eustaquio A.S."/>
        </authorList>
    </citation>
    <scope>NUCLEOTIDE SEQUENCE [LARGE SCALE GENOMIC DNA]</scope>
    <source>
        <strain evidence="1 2">RL18-126-BIB-B</strain>
    </source>
</reference>
<protein>
    <submittedName>
        <fullName evidence="1">Uncharacterized protein</fullName>
    </submittedName>
</protein>
<comment type="caution">
    <text evidence="1">The sequence shown here is derived from an EMBL/GenBank/DDBJ whole genome shotgun (WGS) entry which is preliminary data.</text>
</comment>